<dbReference type="EMBL" id="JAXIOK010000022">
    <property type="protein sequence ID" value="KAK4744080.1"/>
    <property type="molecule type" value="Genomic_DNA"/>
</dbReference>
<reference evidence="1 2" key="1">
    <citation type="journal article" date="2023" name="Hortic Res">
        <title>Pangenome of water caltrop reveals structural variations and asymmetric subgenome divergence after allopolyploidization.</title>
        <authorList>
            <person name="Zhang X."/>
            <person name="Chen Y."/>
            <person name="Wang L."/>
            <person name="Yuan Y."/>
            <person name="Fang M."/>
            <person name="Shi L."/>
            <person name="Lu R."/>
            <person name="Comes H.P."/>
            <person name="Ma Y."/>
            <person name="Chen Y."/>
            <person name="Huang G."/>
            <person name="Zhou Y."/>
            <person name="Zheng Z."/>
            <person name="Qiu Y."/>
        </authorList>
    </citation>
    <scope>NUCLEOTIDE SEQUENCE [LARGE SCALE GENOMIC DNA]</scope>
    <source>
        <tissue evidence="1">Roots</tissue>
    </source>
</reference>
<comment type="caution">
    <text evidence="1">The sequence shown here is derived from an EMBL/GenBank/DDBJ whole genome shotgun (WGS) entry which is preliminary data.</text>
</comment>
<dbReference type="SUPFAM" id="SSF52047">
    <property type="entry name" value="RNI-like"/>
    <property type="match status" value="1"/>
</dbReference>
<dbReference type="PANTHER" id="PTHR46976:SF1">
    <property type="entry name" value="PROTEIN ARABIDILLO 1"/>
    <property type="match status" value="1"/>
</dbReference>
<dbReference type="InterPro" id="IPR032675">
    <property type="entry name" value="LRR_dom_sf"/>
</dbReference>
<dbReference type="Gene3D" id="3.80.10.10">
    <property type="entry name" value="Ribonuclease Inhibitor"/>
    <property type="match status" value="1"/>
</dbReference>
<protein>
    <submittedName>
        <fullName evidence="1">Uncharacterized protein</fullName>
    </submittedName>
</protein>
<gene>
    <name evidence="1" type="ORF">SAY87_010392</name>
</gene>
<dbReference type="AlphaFoldDB" id="A0AAN7GE42"/>
<proteinExistence type="predicted"/>
<evidence type="ECO:0000313" key="2">
    <source>
        <dbReference type="Proteomes" id="UP001345219"/>
    </source>
</evidence>
<dbReference type="Proteomes" id="UP001345219">
    <property type="component" value="Chromosome 9"/>
</dbReference>
<organism evidence="1 2">
    <name type="scientific">Trapa incisa</name>
    <dbReference type="NCBI Taxonomy" id="236973"/>
    <lineage>
        <taxon>Eukaryota</taxon>
        <taxon>Viridiplantae</taxon>
        <taxon>Streptophyta</taxon>
        <taxon>Embryophyta</taxon>
        <taxon>Tracheophyta</taxon>
        <taxon>Spermatophyta</taxon>
        <taxon>Magnoliopsida</taxon>
        <taxon>eudicotyledons</taxon>
        <taxon>Gunneridae</taxon>
        <taxon>Pentapetalae</taxon>
        <taxon>rosids</taxon>
        <taxon>malvids</taxon>
        <taxon>Myrtales</taxon>
        <taxon>Lythraceae</taxon>
        <taxon>Trapa</taxon>
    </lineage>
</organism>
<accession>A0AAN7GE42</accession>
<evidence type="ECO:0000313" key="1">
    <source>
        <dbReference type="EMBL" id="KAK4744080.1"/>
    </source>
</evidence>
<dbReference type="PANTHER" id="PTHR46976">
    <property type="entry name" value="PROTEIN ARABIDILLO 1"/>
    <property type="match status" value="1"/>
</dbReference>
<keyword evidence="2" id="KW-1185">Reference proteome</keyword>
<sequence length="250" mass="28062">MSSRSVHQRIKPASHPHVRLGELLALDHVYGSSLIFEHTNNWWFCSIDTTDAIIYFKAHNLHDISGDYRRKLSDATLSLIVIRHELLECLQLGLDFCERITSDAIKAMAICCNKLKKLRLSRIMDVQGDAIDALAKYCPKLIGVGFLDCLKVDEMALRTSNLKWGLVSHMWHKLPNLIDLDVSRTDIGPAAISRLLVSSQNSEVPLKFPFSQVGYGKAYVEVLVINDGSKRVLHVQSISCWAPSCIGLYS</sequence>
<name>A0AAN7GE42_9MYRT</name>